<evidence type="ECO:0000313" key="2">
    <source>
        <dbReference type="Proteomes" id="UP001328107"/>
    </source>
</evidence>
<gene>
    <name evidence="1" type="ORF">PMAYCL1PPCAC_10369</name>
</gene>
<organism evidence="1 2">
    <name type="scientific">Pristionchus mayeri</name>
    <dbReference type="NCBI Taxonomy" id="1317129"/>
    <lineage>
        <taxon>Eukaryota</taxon>
        <taxon>Metazoa</taxon>
        <taxon>Ecdysozoa</taxon>
        <taxon>Nematoda</taxon>
        <taxon>Chromadorea</taxon>
        <taxon>Rhabditida</taxon>
        <taxon>Rhabditina</taxon>
        <taxon>Diplogasteromorpha</taxon>
        <taxon>Diplogasteroidea</taxon>
        <taxon>Neodiplogasteridae</taxon>
        <taxon>Pristionchus</taxon>
    </lineage>
</organism>
<accession>A0AAN5CEN7</accession>
<protein>
    <submittedName>
        <fullName evidence="1">Uncharacterized protein</fullName>
    </submittedName>
</protein>
<dbReference type="GO" id="GO:0035197">
    <property type="term" value="F:siRNA binding"/>
    <property type="evidence" value="ECO:0007669"/>
    <property type="project" value="TreeGrafter"/>
</dbReference>
<dbReference type="Proteomes" id="UP001328107">
    <property type="component" value="Unassembled WGS sequence"/>
</dbReference>
<name>A0AAN5CEN7_9BILA</name>
<dbReference type="EMBL" id="BTRK01000003">
    <property type="protein sequence ID" value="GMR40174.1"/>
    <property type="molecule type" value="Genomic_DNA"/>
</dbReference>
<reference evidence="2" key="1">
    <citation type="submission" date="2022-10" db="EMBL/GenBank/DDBJ databases">
        <title>Genome assembly of Pristionchus species.</title>
        <authorList>
            <person name="Yoshida K."/>
            <person name="Sommer R.J."/>
        </authorList>
    </citation>
    <scope>NUCLEOTIDE SEQUENCE [LARGE SCALE GENOMIC DNA]</scope>
    <source>
        <strain evidence="2">RS5460</strain>
    </source>
</reference>
<comment type="caution">
    <text evidence="1">The sequence shown here is derived from an EMBL/GenBank/DDBJ whole genome shotgun (WGS) entry which is preliminary data.</text>
</comment>
<dbReference type="InterPro" id="IPR048263">
    <property type="entry name" value="Arb2"/>
</dbReference>
<dbReference type="GO" id="GO:0005634">
    <property type="term" value="C:nucleus"/>
    <property type="evidence" value="ECO:0007669"/>
    <property type="project" value="TreeGrafter"/>
</dbReference>
<keyword evidence="2" id="KW-1185">Reference proteome</keyword>
<dbReference type="AlphaFoldDB" id="A0AAN5CEN7"/>
<evidence type="ECO:0000313" key="1">
    <source>
        <dbReference type="EMBL" id="GMR40174.1"/>
    </source>
</evidence>
<dbReference type="PANTHER" id="PTHR21357">
    <property type="entry name" value="FAM172 FAMILY PROTEIN HOMOLOG CG10038"/>
    <property type="match status" value="1"/>
</dbReference>
<proteinExistence type="predicted"/>
<sequence length="372" mass="41863">IKRALAKNCGVVVLNFNEKCLGEENWCHGRYMHAQEEWRHALNEAPHSDIVVVAHSDVEWIIFDLVRRMLLANANDDRVLAVALAESRFSEGRNVFANNWTAMKMMLRRRDTVWHLHSGDHKYEGAAVSCLNACFTVLEGVGCDTTIDEFNELLLAGKKIIDEEYKEKKREELNLIQGRIEELENNFKNDCFVFTTDRGMRIQVPETSNEKQQVDEMKEPMNQGGIASDYDRVLSLTPSLLAQKSILRERAGHNSSGARAPPIRLALLGNDQNPVRRANSPSLDEPPFTHAVLAVSSNSPSLPAPIRPPKSIDYGLNFWDNLIAGKHPPNLSGAGRLPCREKGLLHWWSLLLGRPILIDEVVSIRQTEHPAA</sequence>
<dbReference type="PANTHER" id="PTHR21357:SF4">
    <property type="entry name" value="FAM172 FAMILY PROTEIN HOMOLOG CG10038"/>
    <property type="match status" value="1"/>
</dbReference>
<dbReference type="GO" id="GO:0031048">
    <property type="term" value="P:regulatory ncRNA-mediated heterochromatin formation"/>
    <property type="evidence" value="ECO:0007669"/>
    <property type="project" value="TreeGrafter"/>
</dbReference>
<feature type="non-terminal residue" evidence="1">
    <location>
        <position position="1"/>
    </location>
</feature>